<proteinExistence type="inferred from homology"/>
<organism evidence="4 5">
    <name type="scientific">Sulfurifustis variabilis</name>
    <dbReference type="NCBI Taxonomy" id="1675686"/>
    <lineage>
        <taxon>Bacteria</taxon>
        <taxon>Pseudomonadati</taxon>
        <taxon>Pseudomonadota</taxon>
        <taxon>Gammaproteobacteria</taxon>
        <taxon>Acidiferrobacterales</taxon>
        <taxon>Acidiferrobacteraceae</taxon>
        <taxon>Sulfurifustis</taxon>
    </lineage>
</organism>
<feature type="domain" description="SHSP" evidence="3">
    <location>
        <begin position="39"/>
        <end position="152"/>
    </location>
</feature>
<evidence type="ECO:0000256" key="2">
    <source>
        <dbReference type="RuleBase" id="RU003616"/>
    </source>
</evidence>
<keyword evidence="5" id="KW-1185">Reference proteome</keyword>
<dbReference type="InterPro" id="IPR002068">
    <property type="entry name" value="A-crystallin/Hsp20_dom"/>
</dbReference>
<dbReference type="Proteomes" id="UP000218899">
    <property type="component" value="Chromosome"/>
</dbReference>
<evidence type="ECO:0000313" key="5">
    <source>
        <dbReference type="Proteomes" id="UP000218899"/>
    </source>
</evidence>
<dbReference type="EMBL" id="AP014936">
    <property type="protein sequence ID" value="BAU47143.1"/>
    <property type="molecule type" value="Genomic_DNA"/>
</dbReference>
<dbReference type="InterPro" id="IPR031107">
    <property type="entry name" value="Small_HSP"/>
</dbReference>
<dbReference type="PANTHER" id="PTHR11527">
    <property type="entry name" value="HEAT-SHOCK PROTEIN 20 FAMILY MEMBER"/>
    <property type="match status" value="1"/>
</dbReference>
<protein>
    <submittedName>
        <fullName evidence="4">Heat shock protein Hsp20</fullName>
    </submittedName>
</protein>
<dbReference type="PROSITE" id="PS01031">
    <property type="entry name" value="SHSP"/>
    <property type="match status" value="1"/>
</dbReference>
<dbReference type="AlphaFoldDB" id="A0A1B4V199"/>
<dbReference type="Pfam" id="PF00011">
    <property type="entry name" value="HSP20"/>
    <property type="match status" value="1"/>
</dbReference>
<evidence type="ECO:0000256" key="1">
    <source>
        <dbReference type="PROSITE-ProRule" id="PRU00285"/>
    </source>
</evidence>
<gene>
    <name evidence="4" type="ORF">SVA_0562</name>
</gene>
<evidence type="ECO:0000313" key="4">
    <source>
        <dbReference type="EMBL" id="BAU47143.1"/>
    </source>
</evidence>
<sequence length="152" mass="17649">MNRLVTRGEGSPLSRWGFGDDFDRVFEGFFRPMRWVEEATNENFVPSMDIVERENEYVVRTDMPGVRKEDISITMENGVLTILGECKPAEERKEGENYLRQERRYGRYTRSLRLGTQIDEKGVKANYRDGVLELVLPKAEEVKPRKISVDVG</sequence>
<dbReference type="InterPro" id="IPR008978">
    <property type="entry name" value="HSP20-like_chaperone"/>
</dbReference>
<reference evidence="4 5" key="1">
    <citation type="submission" date="2015-08" db="EMBL/GenBank/DDBJ databases">
        <title>Complete genome sequence of Sulfurifustis variabilis.</title>
        <authorList>
            <person name="Miura A."/>
            <person name="Kojima H."/>
            <person name="Fukui M."/>
        </authorList>
    </citation>
    <scope>NUCLEOTIDE SEQUENCE [LARGE SCALE GENOMIC DNA]</scope>
    <source>
        <strain evidence="5">skN76</strain>
    </source>
</reference>
<dbReference type="SUPFAM" id="SSF49764">
    <property type="entry name" value="HSP20-like chaperones"/>
    <property type="match status" value="1"/>
</dbReference>
<accession>A0A1B4V199</accession>
<comment type="similarity">
    <text evidence="1 2">Belongs to the small heat shock protein (HSP20) family.</text>
</comment>
<dbReference type="Gene3D" id="2.60.40.790">
    <property type="match status" value="1"/>
</dbReference>
<dbReference type="KEGG" id="sva:SVA_0562"/>
<keyword evidence="4" id="KW-0346">Stress response</keyword>
<dbReference type="CDD" id="cd06464">
    <property type="entry name" value="ACD_sHsps-like"/>
    <property type="match status" value="1"/>
</dbReference>
<dbReference type="RefSeq" id="WP_169923940.1">
    <property type="nucleotide sequence ID" value="NZ_AP014936.1"/>
</dbReference>
<name>A0A1B4V199_9GAMM</name>
<evidence type="ECO:0000259" key="3">
    <source>
        <dbReference type="PROSITE" id="PS01031"/>
    </source>
</evidence>